<feature type="region of interest" description="Disordered" evidence="8">
    <location>
        <begin position="455"/>
        <end position="477"/>
    </location>
</feature>
<evidence type="ECO:0000256" key="4">
    <source>
        <dbReference type="ARBA" id="ARBA00022729"/>
    </source>
</evidence>
<evidence type="ECO:0000313" key="10">
    <source>
        <dbReference type="EMBL" id="KAF9577457.1"/>
    </source>
</evidence>
<keyword evidence="6" id="KW-0560">Oxidoreductase</keyword>
<feature type="non-terminal residue" evidence="10">
    <location>
        <position position="477"/>
    </location>
</feature>
<dbReference type="Gene3D" id="3.50.50.60">
    <property type="entry name" value="FAD/NAD(P)-binding domain"/>
    <property type="match status" value="1"/>
</dbReference>
<keyword evidence="3" id="KW-0285">Flavoprotein</keyword>
<evidence type="ECO:0000256" key="8">
    <source>
        <dbReference type="SAM" id="MobiDB-lite"/>
    </source>
</evidence>
<evidence type="ECO:0000256" key="7">
    <source>
        <dbReference type="ARBA" id="ARBA00023180"/>
    </source>
</evidence>
<comment type="similarity">
    <text evidence="2">Belongs to the prenylcysteine oxidase family.</text>
</comment>
<evidence type="ECO:0000313" key="11">
    <source>
        <dbReference type="Proteomes" id="UP000780801"/>
    </source>
</evidence>
<dbReference type="PANTHER" id="PTHR15944:SF0">
    <property type="entry name" value="PRENYLCYSTEINE LYASE DOMAIN-CONTAINING PROTEIN"/>
    <property type="match status" value="1"/>
</dbReference>
<dbReference type="InterPro" id="IPR036188">
    <property type="entry name" value="FAD/NAD-bd_sf"/>
</dbReference>
<evidence type="ECO:0000259" key="9">
    <source>
        <dbReference type="Pfam" id="PF07156"/>
    </source>
</evidence>
<reference evidence="10" key="1">
    <citation type="journal article" date="2020" name="Fungal Divers.">
        <title>Resolving the Mortierellaceae phylogeny through synthesis of multi-gene phylogenetics and phylogenomics.</title>
        <authorList>
            <person name="Vandepol N."/>
            <person name="Liber J."/>
            <person name="Desiro A."/>
            <person name="Na H."/>
            <person name="Kennedy M."/>
            <person name="Barry K."/>
            <person name="Grigoriev I.V."/>
            <person name="Miller A.N."/>
            <person name="O'Donnell K."/>
            <person name="Stajich J.E."/>
            <person name="Bonito G."/>
        </authorList>
    </citation>
    <scope>NUCLEOTIDE SEQUENCE</scope>
    <source>
        <strain evidence="10">KOD1015</strain>
    </source>
</reference>
<keyword evidence="7" id="KW-0325">Glycoprotein</keyword>
<dbReference type="AlphaFoldDB" id="A0A9P6FLK1"/>
<protein>
    <recommendedName>
        <fullName evidence="9">Prenylcysteine lyase domain-containing protein</fullName>
    </recommendedName>
</protein>
<organism evidence="10 11">
    <name type="scientific">Lunasporangiospora selenospora</name>
    <dbReference type="NCBI Taxonomy" id="979761"/>
    <lineage>
        <taxon>Eukaryota</taxon>
        <taxon>Fungi</taxon>
        <taxon>Fungi incertae sedis</taxon>
        <taxon>Mucoromycota</taxon>
        <taxon>Mortierellomycotina</taxon>
        <taxon>Mortierellomycetes</taxon>
        <taxon>Mortierellales</taxon>
        <taxon>Mortierellaceae</taxon>
        <taxon>Lunasporangiospora</taxon>
    </lineage>
</organism>
<sequence>MRIDYLSRASAAVAAFFAAPSAQQPEVRSSLKELVPSKSVAIIGAGAAGASTAYYLHNFLQSPQTPYHVDHSITVYDQNNRIGGRCSVFRVQNPGQRDEFIEVGASIFVQANKHMTEAASEFGLESKPLDDELMAIWNGSEFVFEESTWKYWNLFKGLRRWGLSPIKLRKHLKQTADGLLEFYKSPEVFDSISAFAERFRLDKLAAVFSDKYMEILQINPLYVQEVVEVATRVNYGSNVDKIHALGAFVTLASNDALQIKDGNFQIFEGMIGHSKAKVKLNTKVTKVRKINGGLDAPPKFEVETATGEKEVYDTIVIATPIADIDFEDLGLHEVPKVPYRTIHTTFVRGKVNPAYFNVSPEKADKFPAHILTTYTEGVEFTSLSIQRRLSNGETVTKIFSPNKLEEDLLDRLYQSRTWVKRKVWKAYPKLRPVGGESGVLEQEQQQGQEQIVLGETSKENIKTSTAQEAWGHVEVAP</sequence>
<gene>
    <name evidence="10" type="ORF">BGW38_007322</name>
</gene>
<dbReference type="OrthoDB" id="437369at2759"/>
<evidence type="ECO:0000256" key="2">
    <source>
        <dbReference type="ARBA" id="ARBA00009967"/>
    </source>
</evidence>
<evidence type="ECO:0000256" key="3">
    <source>
        <dbReference type="ARBA" id="ARBA00022630"/>
    </source>
</evidence>
<dbReference type="PANTHER" id="PTHR15944">
    <property type="entry name" value="FARNESYLCYSTEINE LYASE"/>
    <property type="match status" value="1"/>
</dbReference>
<keyword evidence="4" id="KW-0732">Signal</keyword>
<dbReference type="InterPro" id="IPR017046">
    <property type="entry name" value="Prenylcysteine_Oxase1"/>
</dbReference>
<dbReference type="EMBL" id="JAABOA010004811">
    <property type="protein sequence ID" value="KAF9577457.1"/>
    <property type="molecule type" value="Genomic_DNA"/>
</dbReference>
<dbReference type="Gene3D" id="3.30.70.1990">
    <property type="match status" value="1"/>
</dbReference>
<dbReference type="GO" id="GO:0030328">
    <property type="term" value="P:prenylcysteine catabolic process"/>
    <property type="evidence" value="ECO:0007669"/>
    <property type="project" value="InterPro"/>
</dbReference>
<feature type="domain" description="Prenylcysteine lyase" evidence="9">
    <location>
        <begin position="144"/>
        <end position="432"/>
    </location>
</feature>
<dbReference type="Pfam" id="PF13450">
    <property type="entry name" value="NAD_binding_8"/>
    <property type="match status" value="1"/>
</dbReference>
<dbReference type="InterPro" id="IPR010795">
    <property type="entry name" value="Prenylcys_lyase"/>
</dbReference>
<name>A0A9P6FLK1_9FUNG</name>
<comment type="cofactor">
    <cofactor evidence="1">
        <name>FAD</name>
        <dbReference type="ChEBI" id="CHEBI:57692"/>
    </cofactor>
</comment>
<evidence type="ECO:0000256" key="1">
    <source>
        <dbReference type="ARBA" id="ARBA00001974"/>
    </source>
</evidence>
<keyword evidence="11" id="KW-1185">Reference proteome</keyword>
<evidence type="ECO:0000256" key="5">
    <source>
        <dbReference type="ARBA" id="ARBA00022827"/>
    </source>
</evidence>
<keyword evidence="5" id="KW-0274">FAD</keyword>
<dbReference type="Pfam" id="PF07156">
    <property type="entry name" value="Prenylcys_lyase"/>
    <property type="match status" value="1"/>
</dbReference>
<comment type="caution">
    <text evidence="10">The sequence shown here is derived from an EMBL/GenBank/DDBJ whole genome shotgun (WGS) entry which is preliminary data.</text>
</comment>
<dbReference type="Gene3D" id="1.10.405.20">
    <property type="match status" value="1"/>
</dbReference>
<dbReference type="SUPFAM" id="SSF51905">
    <property type="entry name" value="FAD/NAD(P)-binding domain"/>
    <property type="match status" value="1"/>
</dbReference>
<proteinExistence type="inferred from homology"/>
<dbReference type="Proteomes" id="UP000780801">
    <property type="component" value="Unassembled WGS sequence"/>
</dbReference>
<dbReference type="GO" id="GO:0030327">
    <property type="term" value="P:prenylated protein catabolic process"/>
    <property type="evidence" value="ECO:0007669"/>
    <property type="project" value="TreeGrafter"/>
</dbReference>
<evidence type="ECO:0000256" key="6">
    <source>
        <dbReference type="ARBA" id="ARBA00023002"/>
    </source>
</evidence>
<accession>A0A9P6FLK1</accession>
<dbReference type="GO" id="GO:0001735">
    <property type="term" value="F:prenylcysteine oxidase activity"/>
    <property type="evidence" value="ECO:0007669"/>
    <property type="project" value="InterPro"/>
</dbReference>